<gene>
    <name evidence="1" type="ORF">CLUMA_CG004660</name>
</gene>
<name>A0A1J1HSK9_9DIPT</name>
<organism evidence="1 2">
    <name type="scientific">Clunio marinus</name>
    <dbReference type="NCBI Taxonomy" id="568069"/>
    <lineage>
        <taxon>Eukaryota</taxon>
        <taxon>Metazoa</taxon>
        <taxon>Ecdysozoa</taxon>
        <taxon>Arthropoda</taxon>
        <taxon>Hexapoda</taxon>
        <taxon>Insecta</taxon>
        <taxon>Pterygota</taxon>
        <taxon>Neoptera</taxon>
        <taxon>Endopterygota</taxon>
        <taxon>Diptera</taxon>
        <taxon>Nematocera</taxon>
        <taxon>Chironomoidea</taxon>
        <taxon>Chironomidae</taxon>
        <taxon>Clunio</taxon>
    </lineage>
</organism>
<evidence type="ECO:0000313" key="2">
    <source>
        <dbReference type="Proteomes" id="UP000183832"/>
    </source>
</evidence>
<keyword evidence="2" id="KW-1185">Reference proteome</keyword>
<proteinExistence type="predicted"/>
<evidence type="ECO:0000313" key="1">
    <source>
        <dbReference type="EMBL" id="CRK90971.1"/>
    </source>
</evidence>
<dbReference type="AlphaFoldDB" id="A0A1J1HSK9"/>
<dbReference type="Proteomes" id="UP000183832">
    <property type="component" value="Unassembled WGS sequence"/>
</dbReference>
<protein>
    <submittedName>
        <fullName evidence="1">CLUMA_CG004660, isoform A</fullName>
    </submittedName>
</protein>
<dbReference type="EMBL" id="CVRI01000020">
    <property type="protein sequence ID" value="CRK90971.1"/>
    <property type="molecule type" value="Genomic_DNA"/>
</dbReference>
<reference evidence="1 2" key="1">
    <citation type="submission" date="2015-04" db="EMBL/GenBank/DDBJ databases">
        <authorList>
            <person name="Syromyatnikov M.Y."/>
            <person name="Popov V.N."/>
        </authorList>
    </citation>
    <scope>NUCLEOTIDE SEQUENCE [LARGE SCALE GENOMIC DNA]</scope>
</reference>
<accession>A0A1J1HSK9</accession>
<sequence>MNLNFTTDLRNQFTARNYNLHFAQKNDELIHILNCEIFMQKRLSSNNILTIPKYFAVFAVMMLTNESENKYFNVCLLQFTFKYFKRAFTSTVSRDF</sequence>